<name>A0A0B1QZ63_9GAMM</name>
<reference evidence="2 3" key="1">
    <citation type="submission" date="2014-11" db="EMBL/GenBank/DDBJ databases">
        <title>Genome sequencing of Pantoea rodasii ND03.</title>
        <authorList>
            <person name="Muhamad Yunos N.Y."/>
            <person name="Chan K.-G."/>
        </authorList>
    </citation>
    <scope>NUCLEOTIDE SEQUENCE [LARGE SCALE GENOMIC DNA]</scope>
    <source>
        <strain evidence="2 3">ND03</strain>
    </source>
</reference>
<sequence length="205" mass="22549">MSAQDAAALKKIDALSDSTITSCSIFLPARTRMVRLQEGEHDGSSVFYNRDGRDTRYGLIDGKNGTMYTAPSPKTAMKEVFQKRKGLTESDLERYFIADIVMLVSVQVLQTSQLVMKTSLTVHDLTTGSRRVTQSLAKRANAAGLNGIEFISNVAQQTCFALWHSDPAGIDMAVTQDQVRLSDFIYEGTEAADILTFELGIPVEE</sequence>
<evidence type="ECO:0000259" key="1">
    <source>
        <dbReference type="Pfam" id="PF08808"/>
    </source>
</evidence>
<protein>
    <submittedName>
        <fullName evidence="2">RES domain protein</fullName>
    </submittedName>
</protein>
<evidence type="ECO:0000313" key="2">
    <source>
        <dbReference type="EMBL" id="KHJ65639.1"/>
    </source>
</evidence>
<dbReference type="AlphaFoldDB" id="A0A0B1QZ63"/>
<organism evidence="2 3">
    <name type="scientific">Pantoea rodasii</name>
    <dbReference type="NCBI Taxonomy" id="1076549"/>
    <lineage>
        <taxon>Bacteria</taxon>
        <taxon>Pseudomonadati</taxon>
        <taxon>Pseudomonadota</taxon>
        <taxon>Gammaproteobacteria</taxon>
        <taxon>Enterobacterales</taxon>
        <taxon>Erwiniaceae</taxon>
        <taxon>Pantoea</taxon>
    </lineage>
</organism>
<evidence type="ECO:0000313" key="3">
    <source>
        <dbReference type="Proteomes" id="UP000030853"/>
    </source>
</evidence>
<dbReference type="Pfam" id="PF08808">
    <property type="entry name" value="RES"/>
    <property type="match status" value="1"/>
</dbReference>
<dbReference type="Proteomes" id="UP000030853">
    <property type="component" value="Unassembled WGS sequence"/>
</dbReference>
<dbReference type="EMBL" id="JTJJ01000119">
    <property type="protein sequence ID" value="KHJ65639.1"/>
    <property type="molecule type" value="Genomic_DNA"/>
</dbReference>
<accession>A0A0B1QZ63</accession>
<comment type="caution">
    <text evidence="2">The sequence shown here is derived from an EMBL/GenBank/DDBJ whole genome shotgun (WGS) entry which is preliminary data.</text>
</comment>
<proteinExistence type="predicted"/>
<dbReference type="InterPro" id="IPR014914">
    <property type="entry name" value="RES_dom"/>
</dbReference>
<gene>
    <name evidence="2" type="ORF">QU24_23775</name>
</gene>
<feature type="domain" description="RES" evidence="1">
    <location>
        <begin position="63"/>
        <end position="181"/>
    </location>
</feature>